<accession>A0A091E1Z6</accession>
<dbReference type="EMBL" id="KN121399">
    <property type="protein sequence ID" value="KFO36580.1"/>
    <property type="molecule type" value="Genomic_DNA"/>
</dbReference>
<gene>
    <name evidence="1" type="ORF">H920_02034</name>
</gene>
<keyword evidence="2" id="KW-1185">Reference proteome</keyword>
<dbReference type="Proteomes" id="UP000028990">
    <property type="component" value="Unassembled WGS sequence"/>
</dbReference>
<protein>
    <submittedName>
        <fullName evidence="1">Uncharacterized protein</fullName>
    </submittedName>
</protein>
<evidence type="ECO:0000313" key="2">
    <source>
        <dbReference type="Proteomes" id="UP000028990"/>
    </source>
</evidence>
<dbReference type="AlphaFoldDB" id="A0A091E1Z6"/>
<organism evidence="1 2">
    <name type="scientific">Fukomys damarensis</name>
    <name type="common">Damaraland mole rat</name>
    <name type="synonym">Cryptomys damarensis</name>
    <dbReference type="NCBI Taxonomy" id="885580"/>
    <lineage>
        <taxon>Eukaryota</taxon>
        <taxon>Metazoa</taxon>
        <taxon>Chordata</taxon>
        <taxon>Craniata</taxon>
        <taxon>Vertebrata</taxon>
        <taxon>Euteleostomi</taxon>
        <taxon>Mammalia</taxon>
        <taxon>Eutheria</taxon>
        <taxon>Euarchontoglires</taxon>
        <taxon>Glires</taxon>
        <taxon>Rodentia</taxon>
        <taxon>Hystricomorpha</taxon>
        <taxon>Bathyergidae</taxon>
        <taxon>Fukomys</taxon>
    </lineage>
</organism>
<proteinExistence type="predicted"/>
<name>A0A091E1Z6_FUKDA</name>
<reference evidence="1 2" key="1">
    <citation type="submission" date="2013-11" db="EMBL/GenBank/DDBJ databases">
        <title>The Damaraland mole rat (Fukomys damarensis) genome and evolution of African mole rats.</title>
        <authorList>
            <person name="Gladyshev V.N."/>
            <person name="Fang X."/>
        </authorList>
    </citation>
    <scope>NUCLEOTIDE SEQUENCE [LARGE SCALE GENOMIC DNA]</scope>
    <source>
        <tissue evidence="1">Liver</tissue>
    </source>
</reference>
<sequence>MRCYITVALCQMGSQGSPGPWDLISSRWRDQRRKELNSVHMRQNSCGTLSHHILGSAPTVSELPLSLKICTDLTSTRHRTLMALKFPFSTGIQISTPTRHMFGVGLFLLLSVVPQLEEGL</sequence>
<evidence type="ECO:0000313" key="1">
    <source>
        <dbReference type="EMBL" id="KFO36580.1"/>
    </source>
</evidence>